<evidence type="ECO:0000256" key="6">
    <source>
        <dbReference type="SAM" id="Phobius"/>
    </source>
</evidence>
<dbReference type="STRING" id="1423719.FC66_GL001038"/>
<protein>
    <submittedName>
        <fullName evidence="7">ABC transporter permease protein</fullName>
    </submittedName>
</protein>
<feature type="transmembrane region" description="Helical" evidence="6">
    <location>
        <begin position="140"/>
        <end position="158"/>
    </location>
</feature>
<dbReference type="PATRIC" id="fig|1423719.4.peg.1059"/>
<evidence type="ECO:0000256" key="4">
    <source>
        <dbReference type="ARBA" id="ARBA00022989"/>
    </source>
</evidence>
<dbReference type="OrthoDB" id="45037at2"/>
<evidence type="ECO:0000313" key="8">
    <source>
        <dbReference type="Proteomes" id="UP000051450"/>
    </source>
</evidence>
<feature type="transmembrane region" description="Helical" evidence="6">
    <location>
        <begin position="7"/>
        <end position="30"/>
    </location>
</feature>
<accession>A0A0R1HHT6</accession>
<keyword evidence="5 6" id="KW-0472">Membrane</keyword>
<dbReference type="InterPro" id="IPR001851">
    <property type="entry name" value="ABC_transp_permease"/>
</dbReference>
<keyword evidence="8" id="KW-1185">Reference proteome</keyword>
<dbReference type="CDD" id="cd06580">
    <property type="entry name" value="TM_PBP1_transp_TpRbsC_like"/>
    <property type="match status" value="1"/>
</dbReference>
<proteinExistence type="predicted"/>
<feature type="transmembrane region" description="Helical" evidence="6">
    <location>
        <begin position="60"/>
        <end position="84"/>
    </location>
</feature>
<keyword evidence="4 6" id="KW-1133">Transmembrane helix</keyword>
<dbReference type="Proteomes" id="UP000051450">
    <property type="component" value="Unassembled WGS sequence"/>
</dbReference>
<dbReference type="Pfam" id="PF02653">
    <property type="entry name" value="BPD_transp_2"/>
    <property type="match status" value="1"/>
</dbReference>
<evidence type="ECO:0000256" key="5">
    <source>
        <dbReference type="ARBA" id="ARBA00023136"/>
    </source>
</evidence>
<evidence type="ECO:0000256" key="1">
    <source>
        <dbReference type="ARBA" id="ARBA00004651"/>
    </source>
</evidence>
<dbReference type="AlphaFoldDB" id="A0A0R1HHT6"/>
<dbReference type="PANTHER" id="PTHR47089:SF1">
    <property type="entry name" value="GUANOSINE ABC TRANSPORTER PERMEASE PROTEIN NUPP"/>
    <property type="match status" value="1"/>
</dbReference>
<feature type="transmembrane region" description="Helical" evidence="6">
    <location>
        <begin position="294"/>
        <end position="315"/>
    </location>
</feature>
<dbReference type="EMBL" id="AZDI01000004">
    <property type="protein sequence ID" value="KRK45808.1"/>
    <property type="molecule type" value="Genomic_DNA"/>
</dbReference>
<feature type="transmembrane region" description="Helical" evidence="6">
    <location>
        <begin position="240"/>
        <end position="261"/>
    </location>
</feature>
<feature type="transmembrane region" description="Helical" evidence="6">
    <location>
        <begin position="321"/>
        <end position="339"/>
    </location>
</feature>
<reference evidence="7 8" key="1">
    <citation type="journal article" date="2015" name="Genome Announc.">
        <title>Expanding the biotechnology potential of lactobacilli through comparative genomics of 213 strains and associated genera.</title>
        <authorList>
            <person name="Sun Z."/>
            <person name="Harris H.M."/>
            <person name="McCann A."/>
            <person name="Guo C."/>
            <person name="Argimon S."/>
            <person name="Zhang W."/>
            <person name="Yang X."/>
            <person name="Jeffery I.B."/>
            <person name="Cooney J.C."/>
            <person name="Kagawa T.F."/>
            <person name="Liu W."/>
            <person name="Song Y."/>
            <person name="Salvetti E."/>
            <person name="Wrobel A."/>
            <person name="Rasinkangas P."/>
            <person name="Parkhill J."/>
            <person name="Rea M.C."/>
            <person name="O'Sullivan O."/>
            <person name="Ritari J."/>
            <person name="Douillard F.P."/>
            <person name="Paul Ross R."/>
            <person name="Yang R."/>
            <person name="Briner A.E."/>
            <person name="Felis G.E."/>
            <person name="de Vos W.M."/>
            <person name="Barrangou R."/>
            <person name="Klaenhammer T.R."/>
            <person name="Caufield P.W."/>
            <person name="Cui Y."/>
            <person name="Zhang H."/>
            <person name="O'Toole P.W."/>
        </authorList>
    </citation>
    <scope>NUCLEOTIDE SEQUENCE [LARGE SCALE GENOMIC DNA]</scope>
    <source>
        <strain evidence="7 8">DSM 15638</strain>
    </source>
</reference>
<name>A0A0R1HHT6_9LACO</name>
<dbReference type="RefSeq" id="WP_057974102.1">
    <property type="nucleotide sequence ID" value="NZ_AZDI01000004.1"/>
</dbReference>
<dbReference type="PANTHER" id="PTHR47089">
    <property type="entry name" value="ABC TRANSPORTER, PERMEASE PROTEIN"/>
    <property type="match status" value="1"/>
</dbReference>
<organism evidence="7 8">
    <name type="scientific">Dellaglioa algida DSM 15638</name>
    <dbReference type="NCBI Taxonomy" id="1423719"/>
    <lineage>
        <taxon>Bacteria</taxon>
        <taxon>Bacillati</taxon>
        <taxon>Bacillota</taxon>
        <taxon>Bacilli</taxon>
        <taxon>Lactobacillales</taxon>
        <taxon>Lactobacillaceae</taxon>
        <taxon>Dellaglioa</taxon>
    </lineage>
</organism>
<evidence type="ECO:0000256" key="3">
    <source>
        <dbReference type="ARBA" id="ARBA00022692"/>
    </source>
</evidence>
<sequence length="353" mass="37206">MPNSSKLFKVLVPLTSVLAGLVVGAIVMAIFGYDPFLNYASLFTGALGDANAIGETLRELTPLILTALGFSIASTAGFFNIGGAGQALMGWMASVSFALNFSSLPHWLLLLGSIMAGALAGGIWAGIAGVLKAYLGTSEVITTIMLNYIALYLSSFLVKNFLAQDQSDFSKTIPEGARLRTPFLEHLTQNSTFNYGIIISLIMVIVVYFLIQRTKVGYEYRAVGLNDKAANYAGMNVKKVIISAMVVSGALAGLGGAVEGLGNYENIYVMTSLPDIGFNGMAVSLLASGNPIGIIFSGLLFSILKIGGLSISVVSTTPPEIVDIVIATIIFFVGINYVIKIGLEKLSKKKGEG</sequence>
<keyword evidence="3 6" id="KW-0812">Transmembrane</keyword>
<evidence type="ECO:0000313" key="7">
    <source>
        <dbReference type="EMBL" id="KRK45808.1"/>
    </source>
</evidence>
<gene>
    <name evidence="7" type="ORF">FC66_GL001038</name>
</gene>
<comment type="subcellular location">
    <subcellularLocation>
        <location evidence="1">Cell membrane</location>
        <topology evidence="1">Multi-pass membrane protein</topology>
    </subcellularLocation>
</comment>
<evidence type="ECO:0000256" key="2">
    <source>
        <dbReference type="ARBA" id="ARBA00022475"/>
    </source>
</evidence>
<dbReference type="GeneID" id="83548156"/>
<feature type="transmembrane region" description="Helical" evidence="6">
    <location>
        <begin position="104"/>
        <end position="128"/>
    </location>
</feature>
<dbReference type="GO" id="GO:0005886">
    <property type="term" value="C:plasma membrane"/>
    <property type="evidence" value="ECO:0007669"/>
    <property type="project" value="UniProtKB-SubCell"/>
</dbReference>
<feature type="transmembrane region" description="Helical" evidence="6">
    <location>
        <begin position="192"/>
        <end position="211"/>
    </location>
</feature>
<keyword evidence="2" id="KW-1003">Cell membrane</keyword>
<dbReference type="GO" id="GO:0022857">
    <property type="term" value="F:transmembrane transporter activity"/>
    <property type="evidence" value="ECO:0007669"/>
    <property type="project" value="InterPro"/>
</dbReference>
<comment type="caution">
    <text evidence="7">The sequence shown here is derived from an EMBL/GenBank/DDBJ whole genome shotgun (WGS) entry which is preliminary data.</text>
</comment>